<dbReference type="EMBL" id="DYTS01000223">
    <property type="protein sequence ID" value="HJH19533.1"/>
    <property type="molecule type" value="Genomic_DNA"/>
</dbReference>
<accession>A0A921NHY4</accession>
<keyword evidence="1" id="KW-0472">Membrane</keyword>
<feature type="transmembrane region" description="Helical" evidence="1">
    <location>
        <begin position="78"/>
        <end position="97"/>
    </location>
</feature>
<evidence type="ECO:0000313" key="3">
    <source>
        <dbReference type="Proteomes" id="UP000752172"/>
    </source>
</evidence>
<keyword evidence="1" id="KW-0812">Transmembrane</keyword>
<evidence type="ECO:0000256" key="1">
    <source>
        <dbReference type="SAM" id="Phobius"/>
    </source>
</evidence>
<comment type="caution">
    <text evidence="2">The sequence shown here is derived from an EMBL/GenBank/DDBJ whole genome shotgun (WGS) entry which is preliminary data.</text>
</comment>
<evidence type="ECO:0000313" key="2">
    <source>
        <dbReference type="EMBL" id="HJH19533.1"/>
    </source>
</evidence>
<keyword evidence="1" id="KW-1133">Transmembrane helix</keyword>
<dbReference type="AlphaFoldDB" id="A0A921NHY4"/>
<feature type="transmembrane region" description="Helical" evidence="1">
    <location>
        <begin position="36"/>
        <end position="58"/>
    </location>
</feature>
<protein>
    <submittedName>
        <fullName evidence="2">Uncharacterized protein</fullName>
    </submittedName>
</protein>
<organism evidence="2 3">
    <name type="scientific">Pseudomonas lactis</name>
    <dbReference type="NCBI Taxonomy" id="1615674"/>
    <lineage>
        <taxon>Bacteria</taxon>
        <taxon>Pseudomonadati</taxon>
        <taxon>Pseudomonadota</taxon>
        <taxon>Gammaproteobacteria</taxon>
        <taxon>Pseudomonadales</taxon>
        <taxon>Pseudomonadaceae</taxon>
        <taxon>Pseudomonas</taxon>
    </lineage>
</organism>
<dbReference type="RefSeq" id="WP_198844938.1">
    <property type="nucleotide sequence ID" value="NZ_DYTS01000223.1"/>
</dbReference>
<proteinExistence type="predicted"/>
<sequence length="277" mass="30955">MWGLKMQRVRTTVSSILTRKKDSADRPFIGPYVQQAIVGGAKLAPMMPLYGLMVWAMGDYEGLRQFLSSASSAEMSQTVLMFIVAGFALGGAVQVLVDASTPSLSSQGAWEPDFERTETEKWYWAQRPNGEEWAVREATTERCSPHIDVRWAMGDLIKELQRPENRTGSDFLDHKVMKLLGMQAQAQGLKPTQGLDDAKRLLELRYGGVPSRLEWDAKAEELPPSFKAYITVRVQSKAPTMEPEPWQRCLIADGPSEALAVTIAAITRETWTFKSQV</sequence>
<gene>
    <name evidence="2" type="ORF">K8W20_12550</name>
</gene>
<dbReference type="Proteomes" id="UP000752172">
    <property type="component" value="Unassembled WGS sequence"/>
</dbReference>
<name>A0A921NHY4_9PSED</name>
<reference evidence="2" key="2">
    <citation type="submission" date="2021-09" db="EMBL/GenBank/DDBJ databases">
        <authorList>
            <person name="Gilroy R."/>
        </authorList>
    </citation>
    <scope>NUCLEOTIDE SEQUENCE</scope>
    <source>
        <strain evidence="2">ChiSjej2B20-17149</strain>
    </source>
</reference>
<reference evidence="2" key="1">
    <citation type="journal article" date="2021" name="PeerJ">
        <title>Extensive microbial diversity within the chicken gut microbiome revealed by metagenomics and culture.</title>
        <authorList>
            <person name="Gilroy R."/>
            <person name="Ravi A."/>
            <person name="Getino M."/>
            <person name="Pursley I."/>
            <person name="Horton D.L."/>
            <person name="Alikhan N.F."/>
            <person name="Baker D."/>
            <person name="Gharbi K."/>
            <person name="Hall N."/>
            <person name="Watson M."/>
            <person name="Adriaenssens E.M."/>
            <person name="Foster-Nyarko E."/>
            <person name="Jarju S."/>
            <person name="Secka A."/>
            <person name="Antonio M."/>
            <person name="Oren A."/>
            <person name="Chaudhuri R.R."/>
            <person name="La Ragione R."/>
            <person name="Hildebrand F."/>
            <person name="Pallen M.J."/>
        </authorList>
    </citation>
    <scope>NUCLEOTIDE SEQUENCE</scope>
    <source>
        <strain evidence="2">ChiSjej2B20-17149</strain>
    </source>
</reference>